<feature type="region of interest" description="Disordered" evidence="1">
    <location>
        <begin position="223"/>
        <end position="242"/>
    </location>
</feature>
<comment type="caution">
    <text evidence="2">The sequence shown here is derived from an EMBL/GenBank/DDBJ whole genome shotgun (WGS) entry which is preliminary data.</text>
</comment>
<protein>
    <submittedName>
        <fullName evidence="2">Uncharacterized protein</fullName>
    </submittedName>
</protein>
<name>A0AAV9PMF2_9PEZI</name>
<evidence type="ECO:0000313" key="3">
    <source>
        <dbReference type="Proteomes" id="UP001337655"/>
    </source>
</evidence>
<dbReference type="AlphaFoldDB" id="A0AAV9PMF2"/>
<dbReference type="RefSeq" id="XP_064662887.1">
    <property type="nucleotide sequence ID" value="XM_064798560.1"/>
</dbReference>
<evidence type="ECO:0000313" key="2">
    <source>
        <dbReference type="EMBL" id="KAK5174218.1"/>
    </source>
</evidence>
<organism evidence="2 3">
    <name type="scientific">Saxophila tyrrhenica</name>
    <dbReference type="NCBI Taxonomy" id="1690608"/>
    <lineage>
        <taxon>Eukaryota</taxon>
        <taxon>Fungi</taxon>
        <taxon>Dikarya</taxon>
        <taxon>Ascomycota</taxon>
        <taxon>Pezizomycotina</taxon>
        <taxon>Dothideomycetes</taxon>
        <taxon>Dothideomycetidae</taxon>
        <taxon>Mycosphaerellales</taxon>
        <taxon>Extremaceae</taxon>
        <taxon>Saxophila</taxon>
    </lineage>
</organism>
<dbReference type="GeneID" id="89922646"/>
<proteinExistence type="predicted"/>
<sequence>MLTLSSLSFSEEWIDNGECKFIAHASSIDGYDLHVLVAGLPGRYPVVGFWPKTSELIKPPQVVTNSQRCVITELPDEILLQIDGHLVTTNGTYHILPTSKFGVNLEPAGTAIHRIPGKVKEGLQSWTKYCDVSSTSTGPLSKRSAPYVKDLTLLVSVHDDADHNEVACQEAHIGRFVVSFTAGHSLSRLVVDMRMITPPERKSRKVPVWIRERPRVRWNVQGQDDFVLPPPGGHEGEPGDEESFRDLWLPFRRLRGVEEVELRRTSV</sequence>
<evidence type="ECO:0000256" key="1">
    <source>
        <dbReference type="SAM" id="MobiDB-lite"/>
    </source>
</evidence>
<dbReference type="Proteomes" id="UP001337655">
    <property type="component" value="Unassembled WGS sequence"/>
</dbReference>
<keyword evidence="3" id="KW-1185">Reference proteome</keyword>
<reference evidence="2 3" key="1">
    <citation type="submission" date="2023-08" db="EMBL/GenBank/DDBJ databases">
        <title>Black Yeasts Isolated from many extreme environments.</title>
        <authorList>
            <person name="Coleine C."/>
            <person name="Stajich J.E."/>
            <person name="Selbmann L."/>
        </authorList>
    </citation>
    <scope>NUCLEOTIDE SEQUENCE [LARGE SCALE GENOMIC DNA]</scope>
    <source>
        <strain evidence="2 3">CCFEE 5935</strain>
    </source>
</reference>
<accession>A0AAV9PMF2</accession>
<gene>
    <name evidence="2" type="ORF">LTR77_001298</name>
</gene>
<dbReference type="EMBL" id="JAVRRT010000002">
    <property type="protein sequence ID" value="KAK5174218.1"/>
    <property type="molecule type" value="Genomic_DNA"/>
</dbReference>